<organism evidence="1 2">
    <name type="scientific">Rhizorhabdus wittichii</name>
    <dbReference type="NCBI Taxonomy" id="160791"/>
    <lineage>
        <taxon>Bacteria</taxon>
        <taxon>Pseudomonadati</taxon>
        <taxon>Pseudomonadota</taxon>
        <taxon>Alphaproteobacteria</taxon>
        <taxon>Sphingomonadales</taxon>
        <taxon>Sphingomonadaceae</taxon>
        <taxon>Rhizorhabdus</taxon>
    </lineage>
</organism>
<protein>
    <submittedName>
        <fullName evidence="1">Uncharacterized protein</fullName>
    </submittedName>
</protein>
<accession>A0A975HEI5</accession>
<sequence>MSQEDIVYFEQRAAQEKQAAAKAGCTEARQAHLMLASVHGQAAERERLLIQERRPSADPAEQS</sequence>
<gene>
    <name evidence="1" type="ORF">HRJ34_02200</name>
</gene>
<dbReference type="EMBL" id="CP059319">
    <property type="protein sequence ID" value="QTH22362.1"/>
    <property type="molecule type" value="Genomic_DNA"/>
</dbReference>
<dbReference type="Proteomes" id="UP000664914">
    <property type="component" value="Chromosome"/>
</dbReference>
<name>A0A975HEI5_9SPHN</name>
<proteinExistence type="predicted"/>
<evidence type="ECO:0000313" key="2">
    <source>
        <dbReference type="Proteomes" id="UP000664914"/>
    </source>
</evidence>
<reference evidence="1" key="1">
    <citation type="submission" date="2020-07" db="EMBL/GenBank/DDBJ databases">
        <authorList>
            <person name="Camacho E."/>
        </authorList>
    </citation>
    <scope>NUCLEOTIDE SEQUENCE</scope>
    <source>
        <strain evidence="1">MPO218</strain>
    </source>
</reference>
<evidence type="ECO:0000313" key="1">
    <source>
        <dbReference type="EMBL" id="QTH22362.1"/>
    </source>
</evidence>
<dbReference type="AlphaFoldDB" id="A0A975HEI5"/>
<reference evidence="1" key="2">
    <citation type="submission" date="2021-04" db="EMBL/GenBank/DDBJ databases">
        <title>Isolation and genomic analysis of the ibuprofen-degrading bacterium Sphingomonas strain MPO218.</title>
        <authorList>
            <person name="Aulestia M."/>
            <person name="Flores A."/>
            <person name="Mangas E.L."/>
            <person name="Perez-Pulido A.J."/>
            <person name="Santero E."/>
            <person name="Camacho E.M."/>
        </authorList>
    </citation>
    <scope>NUCLEOTIDE SEQUENCE</scope>
    <source>
        <strain evidence="1">MPO218</strain>
    </source>
</reference>
<dbReference type="RefSeq" id="WP_029991839.1">
    <property type="nucleotide sequence ID" value="NZ_CP059319.1"/>
</dbReference>